<comment type="caution">
    <text evidence="1">The sequence shown here is derived from an EMBL/GenBank/DDBJ whole genome shotgun (WGS) entry which is preliminary data.</text>
</comment>
<accession>A0AAW1WH95</accession>
<name>A0AAW1WH95_RUBAR</name>
<reference evidence="1 2" key="1">
    <citation type="journal article" date="2023" name="G3 (Bethesda)">
        <title>A chromosome-length genome assembly and annotation of blackberry (Rubus argutus, cv. 'Hillquist').</title>
        <authorList>
            <person name="Bruna T."/>
            <person name="Aryal R."/>
            <person name="Dudchenko O."/>
            <person name="Sargent D.J."/>
            <person name="Mead D."/>
            <person name="Buti M."/>
            <person name="Cavallini A."/>
            <person name="Hytonen T."/>
            <person name="Andres J."/>
            <person name="Pham M."/>
            <person name="Weisz D."/>
            <person name="Mascagni F."/>
            <person name="Usai G."/>
            <person name="Natali L."/>
            <person name="Bassil N."/>
            <person name="Fernandez G.E."/>
            <person name="Lomsadze A."/>
            <person name="Armour M."/>
            <person name="Olukolu B."/>
            <person name="Poorten T."/>
            <person name="Britton C."/>
            <person name="Davik J."/>
            <person name="Ashrafi H."/>
            <person name="Aiden E.L."/>
            <person name="Borodovsky M."/>
            <person name="Worthington M."/>
        </authorList>
    </citation>
    <scope>NUCLEOTIDE SEQUENCE [LARGE SCALE GENOMIC DNA]</scope>
    <source>
        <strain evidence="1">PI 553951</strain>
    </source>
</reference>
<dbReference type="EMBL" id="JBEDUW010000006">
    <property type="protein sequence ID" value="KAK9922620.1"/>
    <property type="molecule type" value="Genomic_DNA"/>
</dbReference>
<proteinExistence type="predicted"/>
<dbReference type="Proteomes" id="UP001457282">
    <property type="component" value="Unassembled WGS sequence"/>
</dbReference>
<evidence type="ECO:0000313" key="2">
    <source>
        <dbReference type="Proteomes" id="UP001457282"/>
    </source>
</evidence>
<evidence type="ECO:0000313" key="1">
    <source>
        <dbReference type="EMBL" id="KAK9922620.1"/>
    </source>
</evidence>
<keyword evidence="2" id="KW-1185">Reference proteome</keyword>
<protein>
    <submittedName>
        <fullName evidence="1">Uncharacterized protein</fullName>
    </submittedName>
</protein>
<organism evidence="1 2">
    <name type="scientific">Rubus argutus</name>
    <name type="common">Southern blackberry</name>
    <dbReference type="NCBI Taxonomy" id="59490"/>
    <lineage>
        <taxon>Eukaryota</taxon>
        <taxon>Viridiplantae</taxon>
        <taxon>Streptophyta</taxon>
        <taxon>Embryophyta</taxon>
        <taxon>Tracheophyta</taxon>
        <taxon>Spermatophyta</taxon>
        <taxon>Magnoliopsida</taxon>
        <taxon>eudicotyledons</taxon>
        <taxon>Gunneridae</taxon>
        <taxon>Pentapetalae</taxon>
        <taxon>rosids</taxon>
        <taxon>fabids</taxon>
        <taxon>Rosales</taxon>
        <taxon>Rosaceae</taxon>
        <taxon>Rosoideae</taxon>
        <taxon>Rosoideae incertae sedis</taxon>
        <taxon>Rubus</taxon>
    </lineage>
</organism>
<gene>
    <name evidence="1" type="ORF">M0R45_031077</name>
</gene>
<dbReference type="AlphaFoldDB" id="A0AAW1WH95"/>
<sequence length="157" mass="17340">MEGNEQFIVLLTPSLLTQAPIPSPHRKAQVQSAWIFSTRVLPLQIRPRQVSAHHHHSRRHRSSLKEATAATLASSLALPRVSPVGSPEIPIRSPLLHRSLHRRREIEHPTSKNCRHCCPCFPAHDVARLRRLSSQAALPISSSSPFPVAASPNHATG</sequence>